<proteinExistence type="predicted"/>
<dbReference type="Proteomes" id="UP000053105">
    <property type="component" value="Unassembled WGS sequence"/>
</dbReference>
<feature type="compositionally biased region" description="Acidic residues" evidence="1">
    <location>
        <begin position="256"/>
        <end position="265"/>
    </location>
</feature>
<feature type="compositionally biased region" description="Basic and acidic residues" evidence="1">
    <location>
        <begin position="281"/>
        <end position="305"/>
    </location>
</feature>
<protein>
    <submittedName>
        <fullName evidence="2">Uncharacterized protein</fullName>
    </submittedName>
</protein>
<accession>A0A0N0U715</accession>
<gene>
    <name evidence="2" type="ORF">WN51_07764</name>
</gene>
<evidence type="ECO:0000256" key="1">
    <source>
        <dbReference type="SAM" id="MobiDB-lite"/>
    </source>
</evidence>
<keyword evidence="3" id="KW-1185">Reference proteome</keyword>
<name>A0A0N0U715_9HYME</name>
<dbReference type="AlphaFoldDB" id="A0A0N0U715"/>
<evidence type="ECO:0000313" key="3">
    <source>
        <dbReference type="Proteomes" id="UP000053105"/>
    </source>
</evidence>
<evidence type="ECO:0000313" key="2">
    <source>
        <dbReference type="EMBL" id="KOX78358.1"/>
    </source>
</evidence>
<feature type="region of interest" description="Disordered" evidence="1">
    <location>
        <begin position="251"/>
        <end position="320"/>
    </location>
</feature>
<sequence>MQELIVEIPVQSGCVENSKEDFLMKSMSYKLLINVTQFRGITVIRDSSSFSDCDNKGQKKRTFESHKNISGVVFFKATAQSGSIRIPFFAQTAHIRTGFASNNGVADETYHHRVTFLLKFRVFKVNDNFLFYTQVHGNKVLDIVWQISTRIVILAVREKKRKIRKIAEFPEFKSLLQPFLMINTANSVAEKSGVLIAAGRKKLQVSLMIMPAKEDGGADPAEPITRRQILTYLPIEKVVPSMNEIEHQFPFRCAQEEEEEEEEEEEKRNETMREITLGTSRQEDRCGGSKEQGARSKEQRARSKEQQQPASSRRLHSDESLNIKKSSASFDLQRHDFGVTLGTLLINVNKVCLGLTVERFSKQLIDRSTRADSTGFSRICVTQSETRQAEGLRADDKRYQDLLKMLRWSIGPEEAWATLIWARKHRVDQDDR</sequence>
<dbReference type="EMBL" id="KQ435724">
    <property type="protein sequence ID" value="KOX78358.1"/>
    <property type="molecule type" value="Genomic_DNA"/>
</dbReference>
<reference evidence="2 3" key="1">
    <citation type="submission" date="2015-07" db="EMBL/GenBank/DDBJ databases">
        <title>The genome of Melipona quadrifasciata.</title>
        <authorList>
            <person name="Pan H."/>
            <person name="Kapheim K."/>
        </authorList>
    </citation>
    <scope>NUCLEOTIDE SEQUENCE [LARGE SCALE GENOMIC DNA]</scope>
    <source>
        <strain evidence="2">0111107301</strain>
        <tissue evidence="2">Whole body</tissue>
    </source>
</reference>
<organism evidence="2 3">
    <name type="scientific">Melipona quadrifasciata</name>
    <dbReference type="NCBI Taxonomy" id="166423"/>
    <lineage>
        <taxon>Eukaryota</taxon>
        <taxon>Metazoa</taxon>
        <taxon>Ecdysozoa</taxon>
        <taxon>Arthropoda</taxon>
        <taxon>Hexapoda</taxon>
        <taxon>Insecta</taxon>
        <taxon>Pterygota</taxon>
        <taxon>Neoptera</taxon>
        <taxon>Endopterygota</taxon>
        <taxon>Hymenoptera</taxon>
        <taxon>Apocrita</taxon>
        <taxon>Aculeata</taxon>
        <taxon>Apoidea</taxon>
        <taxon>Anthophila</taxon>
        <taxon>Apidae</taxon>
        <taxon>Melipona</taxon>
    </lineage>
</organism>